<dbReference type="GO" id="GO:0005737">
    <property type="term" value="C:cytoplasm"/>
    <property type="evidence" value="ECO:0007669"/>
    <property type="project" value="TreeGrafter"/>
</dbReference>
<dbReference type="RefSeq" id="WP_163740607.1">
    <property type="nucleotide sequence ID" value="NZ_JAAGOA010000013.1"/>
</dbReference>
<dbReference type="SUPFAM" id="SSF100950">
    <property type="entry name" value="NagB/RpiA/CoA transferase-like"/>
    <property type="match status" value="1"/>
</dbReference>
<accession>A0A6L9SAF0</accession>
<dbReference type="InterPro" id="IPR004547">
    <property type="entry name" value="Glucosamine6P_isomerase"/>
</dbReference>
<feature type="domain" description="Glucosamine/galactosamine-6-phosphate isomerase" evidence="2">
    <location>
        <begin position="26"/>
        <end position="242"/>
    </location>
</feature>
<dbReference type="Proteomes" id="UP000475214">
    <property type="component" value="Unassembled WGS sequence"/>
</dbReference>
<dbReference type="GO" id="GO:0019262">
    <property type="term" value="P:N-acetylneuraminate catabolic process"/>
    <property type="evidence" value="ECO:0007669"/>
    <property type="project" value="TreeGrafter"/>
</dbReference>
<dbReference type="GO" id="GO:0042802">
    <property type="term" value="F:identical protein binding"/>
    <property type="evidence" value="ECO:0007669"/>
    <property type="project" value="TreeGrafter"/>
</dbReference>
<sequence>MSTPEITRARSTTVDRLRVRVHDHVDAAGRAAAALVAQALRQRIDDAGEARIMFAAAPSQDAVLHALCRERDVDWSRVTAFQMDEYVGLDADHPQAFGTYLQEHIYTFVRPGRVHLMRPDGDGAQEAERYAALLGEAPIDVVCLGIGENGHIAFNDPGIADFEDPFAVKVVELDPASRRQQVHDGCFPSVGDVPTHAVTVTVPALLSASVAICSVPGARKRAAVQRALTGEVSEDCPASALRRHPDGWLFLDPASTPDDLLRTDETTA</sequence>
<dbReference type="Gene3D" id="3.40.50.1360">
    <property type="match status" value="1"/>
</dbReference>
<dbReference type="GO" id="GO:0006043">
    <property type="term" value="P:glucosamine catabolic process"/>
    <property type="evidence" value="ECO:0007669"/>
    <property type="project" value="TreeGrafter"/>
</dbReference>
<dbReference type="Pfam" id="PF01182">
    <property type="entry name" value="Glucosamine_iso"/>
    <property type="match status" value="1"/>
</dbReference>
<keyword evidence="1" id="KW-0119">Carbohydrate metabolism</keyword>
<dbReference type="CDD" id="cd01399">
    <property type="entry name" value="GlcN6P_deaminase"/>
    <property type="match status" value="1"/>
</dbReference>
<dbReference type="GO" id="GO:0004342">
    <property type="term" value="F:glucosamine-6-phosphate deaminase activity"/>
    <property type="evidence" value="ECO:0007669"/>
    <property type="project" value="InterPro"/>
</dbReference>
<dbReference type="GO" id="GO:0005975">
    <property type="term" value="P:carbohydrate metabolic process"/>
    <property type="evidence" value="ECO:0007669"/>
    <property type="project" value="InterPro"/>
</dbReference>
<dbReference type="InterPro" id="IPR006148">
    <property type="entry name" value="Glc/Gal-6P_isomerase"/>
</dbReference>
<protein>
    <submittedName>
        <fullName evidence="3">Glucosamine-6-phosphate deaminase</fullName>
    </submittedName>
</protein>
<comment type="caution">
    <text evidence="3">The sequence shown here is derived from an EMBL/GenBank/DDBJ whole genome shotgun (WGS) entry which is preliminary data.</text>
</comment>
<evidence type="ECO:0000259" key="2">
    <source>
        <dbReference type="Pfam" id="PF01182"/>
    </source>
</evidence>
<dbReference type="GO" id="GO:0006046">
    <property type="term" value="P:N-acetylglucosamine catabolic process"/>
    <property type="evidence" value="ECO:0007669"/>
    <property type="project" value="TreeGrafter"/>
</dbReference>
<dbReference type="PANTHER" id="PTHR11280:SF6">
    <property type="entry name" value="GLUCOSAMINE-6-PHOSPHATE ISOMERASE NAGB"/>
    <property type="match status" value="1"/>
</dbReference>
<evidence type="ECO:0000313" key="4">
    <source>
        <dbReference type="Proteomes" id="UP000475214"/>
    </source>
</evidence>
<dbReference type="AlphaFoldDB" id="A0A6L9SAF0"/>
<gene>
    <name evidence="3" type="ORF">G1H10_18850</name>
</gene>
<name>A0A6L9SAF0_9ACTN</name>
<keyword evidence="4" id="KW-1185">Reference proteome</keyword>
<organism evidence="3 4">
    <name type="scientific">Phytoactinopolyspora halotolerans</name>
    <dbReference type="NCBI Taxonomy" id="1981512"/>
    <lineage>
        <taxon>Bacteria</taxon>
        <taxon>Bacillati</taxon>
        <taxon>Actinomycetota</taxon>
        <taxon>Actinomycetes</taxon>
        <taxon>Jiangellales</taxon>
        <taxon>Jiangellaceae</taxon>
        <taxon>Phytoactinopolyspora</taxon>
    </lineage>
</organism>
<dbReference type="InterPro" id="IPR037171">
    <property type="entry name" value="NagB/RpiA_transferase-like"/>
</dbReference>
<reference evidence="3 4" key="1">
    <citation type="submission" date="2020-02" db="EMBL/GenBank/DDBJ databases">
        <authorList>
            <person name="Li X.-J."/>
            <person name="Han X.-M."/>
        </authorList>
    </citation>
    <scope>NUCLEOTIDE SEQUENCE [LARGE SCALE GENOMIC DNA]</scope>
    <source>
        <strain evidence="3 4">CCTCC AB 2017055</strain>
    </source>
</reference>
<dbReference type="PANTHER" id="PTHR11280">
    <property type="entry name" value="GLUCOSAMINE-6-PHOSPHATE ISOMERASE"/>
    <property type="match status" value="1"/>
</dbReference>
<dbReference type="EMBL" id="JAAGOA010000013">
    <property type="protein sequence ID" value="NEE02236.1"/>
    <property type="molecule type" value="Genomic_DNA"/>
</dbReference>
<evidence type="ECO:0000313" key="3">
    <source>
        <dbReference type="EMBL" id="NEE02236.1"/>
    </source>
</evidence>
<proteinExistence type="predicted"/>
<evidence type="ECO:0000256" key="1">
    <source>
        <dbReference type="ARBA" id="ARBA00023277"/>
    </source>
</evidence>